<proteinExistence type="predicted"/>
<protein>
    <submittedName>
        <fullName evidence="1">DUF6169 family protein</fullName>
    </submittedName>
</protein>
<evidence type="ECO:0000313" key="2">
    <source>
        <dbReference type="Proteomes" id="UP001589688"/>
    </source>
</evidence>
<dbReference type="Proteomes" id="UP001589688">
    <property type="component" value="Unassembled WGS sequence"/>
</dbReference>
<dbReference type="EMBL" id="JBHLZF010000002">
    <property type="protein sequence ID" value="MFB9898126.1"/>
    <property type="molecule type" value="Genomic_DNA"/>
</dbReference>
<keyword evidence="2" id="KW-1185">Reference proteome</keyword>
<gene>
    <name evidence="1" type="ORF">ACFFK8_10075</name>
</gene>
<name>A0ABV5ZL56_9BACT</name>
<accession>A0ABV5ZL56</accession>
<reference evidence="1 2" key="1">
    <citation type="submission" date="2024-09" db="EMBL/GenBank/DDBJ databases">
        <authorList>
            <person name="Sun Q."/>
            <person name="Mori K."/>
        </authorList>
    </citation>
    <scope>NUCLEOTIDE SEQUENCE [LARGE SCALE GENOMIC DNA]</scope>
    <source>
        <strain evidence="1 2">ATCC 51272</strain>
    </source>
</reference>
<dbReference type="Pfam" id="PF19666">
    <property type="entry name" value="DUF6169"/>
    <property type="match status" value="1"/>
</dbReference>
<dbReference type="InterPro" id="IPR046167">
    <property type="entry name" value="DUF6169"/>
</dbReference>
<dbReference type="RefSeq" id="WP_027952940.1">
    <property type="nucleotide sequence ID" value="NZ_JADU01000059.1"/>
</dbReference>
<sequence length="165" mass="19409">MKALDLNRLNVRTPYSVWPVGKQAYGFKTAYGVQYRIGFIDDQTIWQHGAYEFGIVNENGRPSPNDRKLRETVYAVVEEFFESNPDILLYQCETGDNRQAMRDRLFLRWFEEYEHRGKFVIKVSKITAEGVDNYAAVIVQRNNPQLEQIIHDFEQFVGFFQSKPE</sequence>
<comment type="caution">
    <text evidence="1">The sequence shown here is derived from an EMBL/GenBank/DDBJ whole genome shotgun (WGS) entry which is preliminary data.</text>
</comment>
<organism evidence="1 2">
    <name type="scientific">Hallella seregens ATCC 51272</name>
    <dbReference type="NCBI Taxonomy" id="1336250"/>
    <lineage>
        <taxon>Bacteria</taxon>
        <taxon>Pseudomonadati</taxon>
        <taxon>Bacteroidota</taxon>
        <taxon>Bacteroidia</taxon>
        <taxon>Bacteroidales</taxon>
        <taxon>Prevotellaceae</taxon>
        <taxon>Hallella</taxon>
    </lineage>
</organism>
<evidence type="ECO:0000313" key="1">
    <source>
        <dbReference type="EMBL" id="MFB9898126.1"/>
    </source>
</evidence>